<accession>A0ACC2WYK6</accession>
<sequence length="418" mass="44639">MSSSSHNGPVCLVRGSINIDEFYDVPQIVRPGQTISAISTSKRLGGKGANQAKAAACAGAVVLMDGAVGSGTEGREVIQELCAEVKGVKEPGVDVEALGSQGRILEERIRVWEQGSTGKAVIQRARDGENSIIILAGANFSQASEQYSPLIPPATTHLLLANEIPYESTLEYLNAASSSKDRKITSIYNPSPMPPAEQLKTFPWHQVDWLIVNEGELGDIAGSLFNDDSAIELEKDVKDAVENLTKAAAKDTVDDEAAIKVAKALHVSLPQLNNTDSKHTVNIICTLGAKGVLYTCSAAADQSEPRVKRLRAARLLRPIKDTTGAGDCFMGYLAAGLMRLQQEGKKEDDEAAFDEVIKRCLTVSIQCFSNSVSDHIADTLLDDAQACSICVENEGAQDSYGTIAQVEARLAANPIEEV</sequence>
<gene>
    <name evidence="1" type="ORF">QFC20_000869</name>
</gene>
<name>A0ACC2WYK6_9TREE</name>
<dbReference type="Proteomes" id="UP001230649">
    <property type="component" value="Unassembled WGS sequence"/>
</dbReference>
<protein>
    <submittedName>
        <fullName evidence="1">Uncharacterized protein</fullName>
    </submittedName>
</protein>
<comment type="caution">
    <text evidence="1">The sequence shown here is derived from an EMBL/GenBank/DDBJ whole genome shotgun (WGS) entry which is preliminary data.</text>
</comment>
<reference evidence="1" key="1">
    <citation type="submission" date="2023-04" db="EMBL/GenBank/DDBJ databases">
        <title>Draft Genome sequencing of Naganishia species isolated from polar environments using Oxford Nanopore Technology.</title>
        <authorList>
            <person name="Leo P."/>
            <person name="Venkateswaran K."/>
        </authorList>
    </citation>
    <scope>NUCLEOTIDE SEQUENCE</scope>
    <source>
        <strain evidence="1">MNA-CCFEE 5262</strain>
    </source>
</reference>
<dbReference type="EMBL" id="JASBWS010000004">
    <property type="protein sequence ID" value="KAJ9116189.1"/>
    <property type="molecule type" value="Genomic_DNA"/>
</dbReference>
<evidence type="ECO:0000313" key="1">
    <source>
        <dbReference type="EMBL" id="KAJ9116189.1"/>
    </source>
</evidence>
<proteinExistence type="predicted"/>
<keyword evidence="2" id="KW-1185">Reference proteome</keyword>
<evidence type="ECO:0000313" key="2">
    <source>
        <dbReference type="Proteomes" id="UP001230649"/>
    </source>
</evidence>
<organism evidence="1 2">
    <name type="scientific">Naganishia adeliensis</name>
    <dbReference type="NCBI Taxonomy" id="92952"/>
    <lineage>
        <taxon>Eukaryota</taxon>
        <taxon>Fungi</taxon>
        <taxon>Dikarya</taxon>
        <taxon>Basidiomycota</taxon>
        <taxon>Agaricomycotina</taxon>
        <taxon>Tremellomycetes</taxon>
        <taxon>Filobasidiales</taxon>
        <taxon>Filobasidiaceae</taxon>
        <taxon>Naganishia</taxon>
    </lineage>
</organism>